<dbReference type="PANTHER" id="PTHR45766:SF6">
    <property type="entry name" value="SWI_SNF-RELATED MATRIX-ASSOCIATED ACTIN-DEPENDENT REGULATOR OF CHROMATIN SUBFAMILY A-LIKE PROTEIN 1"/>
    <property type="match status" value="1"/>
</dbReference>
<dbReference type="PROSITE" id="PS51192">
    <property type="entry name" value="HELICASE_ATP_BIND_1"/>
    <property type="match status" value="1"/>
</dbReference>
<dbReference type="InterPro" id="IPR001650">
    <property type="entry name" value="Helicase_C-like"/>
</dbReference>
<dbReference type="CDD" id="cd18011">
    <property type="entry name" value="DEXDc_RapA"/>
    <property type="match status" value="1"/>
</dbReference>
<dbReference type="Gene3D" id="3.40.50.10810">
    <property type="entry name" value="Tandem AAA-ATPase domain"/>
    <property type="match status" value="1"/>
</dbReference>
<dbReference type="SMART" id="SM00487">
    <property type="entry name" value="DEXDc"/>
    <property type="match status" value="1"/>
</dbReference>
<feature type="coiled-coil region" evidence="5">
    <location>
        <begin position="926"/>
        <end position="953"/>
    </location>
</feature>
<dbReference type="InterPro" id="IPR057342">
    <property type="entry name" value="DEXDc_RapA"/>
</dbReference>
<feature type="domain" description="Helicase C-terminal" evidence="7">
    <location>
        <begin position="451"/>
        <end position="598"/>
    </location>
</feature>
<dbReference type="InterPro" id="IPR038718">
    <property type="entry name" value="SNF2-like_sf"/>
</dbReference>
<keyword evidence="1" id="KW-0547">Nucleotide-binding</keyword>
<dbReference type="Gene3D" id="3.40.50.300">
    <property type="entry name" value="P-loop containing nucleotide triphosphate hydrolases"/>
    <property type="match status" value="1"/>
</dbReference>
<dbReference type="GO" id="GO:0005524">
    <property type="term" value="F:ATP binding"/>
    <property type="evidence" value="ECO:0007669"/>
    <property type="project" value="UniProtKB-KW"/>
</dbReference>
<evidence type="ECO:0000313" key="8">
    <source>
        <dbReference type="EMBL" id="BEQ13133.1"/>
    </source>
</evidence>
<dbReference type="EMBL" id="AP028679">
    <property type="protein sequence ID" value="BEQ13133.1"/>
    <property type="molecule type" value="Genomic_DNA"/>
</dbReference>
<dbReference type="InterPro" id="IPR049730">
    <property type="entry name" value="SNF2/RAD54-like_C"/>
</dbReference>
<proteinExistence type="predicted"/>
<dbReference type="AlphaFoldDB" id="A0AAU9E7K9"/>
<evidence type="ECO:0000259" key="7">
    <source>
        <dbReference type="PROSITE" id="PS51194"/>
    </source>
</evidence>
<keyword evidence="2" id="KW-0378">Hydrolase</keyword>
<protein>
    <submittedName>
        <fullName evidence="8">Uncharacterized protein</fullName>
    </submittedName>
</protein>
<accession>A0AAU9E7K9</accession>
<dbReference type="SMART" id="SM00490">
    <property type="entry name" value="HELICc"/>
    <property type="match status" value="1"/>
</dbReference>
<keyword evidence="5" id="KW-0175">Coiled coil</keyword>
<dbReference type="Proteomes" id="UP001366166">
    <property type="component" value="Chromosome"/>
</dbReference>
<dbReference type="Pfam" id="PF00176">
    <property type="entry name" value="SNF2-rel_dom"/>
    <property type="match status" value="1"/>
</dbReference>
<evidence type="ECO:0000256" key="4">
    <source>
        <dbReference type="ARBA" id="ARBA00022840"/>
    </source>
</evidence>
<evidence type="ECO:0000256" key="3">
    <source>
        <dbReference type="ARBA" id="ARBA00022806"/>
    </source>
</evidence>
<dbReference type="InterPro" id="IPR014001">
    <property type="entry name" value="Helicase_ATP-bd"/>
</dbReference>
<evidence type="ECO:0000256" key="2">
    <source>
        <dbReference type="ARBA" id="ARBA00022801"/>
    </source>
</evidence>
<evidence type="ECO:0000259" key="6">
    <source>
        <dbReference type="PROSITE" id="PS51192"/>
    </source>
</evidence>
<gene>
    <name evidence="8" type="ORF">FAK_01990</name>
</gene>
<keyword evidence="9" id="KW-1185">Reference proteome</keyword>
<dbReference type="GO" id="GO:0016787">
    <property type="term" value="F:hydrolase activity"/>
    <property type="evidence" value="ECO:0007669"/>
    <property type="project" value="UniProtKB-KW"/>
</dbReference>
<dbReference type="InterPro" id="IPR000330">
    <property type="entry name" value="SNF2_N"/>
</dbReference>
<dbReference type="Pfam" id="PF00271">
    <property type="entry name" value="Helicase_C"/>
    <property type="match status" value="1"/>
</dbReference>
<organism evidence="8 9">
    <name type="scientific">Desulfoferula mesophila</name>
    <dbReference type="NCBI Taxonomy" id="3058419"/>
    <lineage>
        <taxon>Bacteria</taxon>
        <taxon>Pseudomonadati</taxon>
        <taxon>Thermodesulfobacteriota</taxon>
        <taxon>Desulfarculia</taxon>
        <taxon>Desulfarculales</taxon>
        <taxon>Desulfarculaceae</taxon>
        <taxon>Desulfoferula</taxon>
    </lineage>
</organism>
<dbReference type="GO" id="GO:0004386">
    <property type="term" value="F:helicase activity"/>
    <property type="evidence" value="ECO:0007669"/>
    <property type="project" value="UniProtKB-KW"/>
</dbReference>
<keyword evidence="3" id="KW-0347">Helicase</keyword>
<dbReference type="SUPFAM" id="SSF52540">
    <property type="entry name" value="P-loop containing nucleoside triphosphate hydrolases"/>
    <property type="match status" value="2"/>
</dbReference>
<evidence type="ECO:0000256" key="1">
    <source>
        <dbReference type="ARBA" id="ARBA00022741"/>
    </source>
</evidence>
<keyword evidence="4" id="KW-0067">ATP-binding</keyword>
<feature type="domain" description="Helicase ATP-binding" evidence="6">
    <location>
        <begin position="41"/>
        <end position="234"/>
    </location>
</feature>
<dbReference type="PROSITE" id="PS51194">
    <property type="entry name" value="HELICASE_CTER"/>
    <property type="match status" value="1"/>
</dbReference>
<name>A0AAU9E7K9_9BACT</name>
<reference evidence="9" key="1">
    <citation type="journal article" date="2023" name="Arch. Microbiol.">
        <title>Desulfoferula mesophilus gen. nov. sp. nov., a mesophilic sulfate-reducing bacterium isolated from a brackish lake sediment.</title>
        <authorList>
            <person name="Watanabe T."/>
            <person name="Yabe T."/>
            <person name="Tsuji J.M."/>
            <person name="Fukui M."/>
        </authorList>
    </citation>
    <scope>NUCLEOTIDE SEQUENCE [LARGE SCALE GENOMIC DNA]</scope>
    <source>
        <strain evidence="9">12FAK</strain>
    </source>
</reference>
<evidence type="ECO:0000313" key="9">
    <source>
        <dbReference type="Proteomes" id="UP001366166"/>
    </source>
</evidence>
<dbReference type="CDD" id="cd18793">
    <property type="entry name" value="SF2_C_SNF"/>
    <property type="match status" value="1"/>
</dbReference>
<dbReference type="InterPro" id="IPR027417">
    <property type="entry name" value="P-loop_NTPase"/>
</dbReference>
<evidence type="ECO:0000256" key="5">
    <source>
        <dbReference type="SAM" id="Coils"/>
    </source>
</evidence>
<dbReference type="PANTHER" id="PTHR45766">
    <property type="entry name" value="DNA ANNEALING HELICASE AND ENDONUCLEASE ZRANB3 FAMILY MEMBER"/>
    <property type="match status" value="1"/>
</dbReference>
<sequence length="965" mass="111952">MDDFKRLLTYEKLKGTLHEVIYSMEAAQIKFYPYQFKPVLKFINSPTERLILADEVGLGKTIEAALIWIEVQARNQAKRLLVVCPKMLQRKWQDELRTKFMIDARISDFSELKREVKLLKKEGPAHSFALICSYSGLIAPRNELKLLKNPPEEGSICSPKTNFQRDLRHWDQGYDVFDMVLFDEAHYMRNASTSTFNLGLSLCDAANAVLCITATPVNNSNEDLRNLIKLVDEDFLETKNLFEELIIANRPTVQLCNELSRQPPDMEKVRKAAADMAHSNFIEESPLYTRLVKEIESLDPNDKQGIALCHDLGERLNLLGGYINRTRRVQVKENRPVRHAVVLTVKYKPEEMILYDTILEVVRRKCLQEDRPFHIFHMLGLQLRAASCLPVVAQDIVDGRFGEIEELTEEILEDELFATSDQLTFGDILDPKELEEVLDFDFEKNDSKYFIMLDMLRKTPPKEKIIIFSYYIPTLFYLKRRLGNDDVSVAIIHGSMSIDERLEEIARFRKPTGPRVLLSSEVGSEGIDLQFCKTLVNYDLPWNPMRVEQRIGRIDRIGQKSKKLTIVNFKVEDTVEERLYERLHEKLDRFRNSLGDLEAVIGNEVRKLQMQVLSQRLSPIQELKMMEQSEQVIETRLRQLQALEESGDTLIALSDYVQKQIEEDREKGRYVQPKELEDYLIDFFEREFHGCELNQNTPSTGCLRLKLNPVAQMSLSSYLQEDRSLLARPLRQKEINLTFDNEIKARLPATLQQKVHFANHLSPLIKWVTAINSQREHRFHNVSALLLEHPELNPGIYTYRIERWRMQGIASKEILAYAVQNIETGSTYLKAKAESIVRQLLETGRDWDHLDFDLDTLLSSQENLQSTMMESFSRAITEFDANNENMHRIRVRRVSAFFDRVIAANRKALETVTREVRKPHIIDLNQRKLDRSIENKENRISKLNQRATIECEQADVAAGVFLAVS</sequence>
<dbReference type="KEGG" id="dmp:FAK_01990"/>